<dbReference type="InterPro" id="IPR002698">
    <property type="entry name" value="FTHF_cligase"/>
</dbReference>
<keyword evidence="4" id="KW-0460">Magnesium</keyword>
<dbReference type="InterPro" id="IPR024185">
    <property type="entry name" value="FTHF_cligase-like_sf"/>
</dbReference>
<accession>A0A411YIJ2</accession>
<protein>
    <recommendedName>
        <fullName evidence="4">5-formyltetrahydrofolate cyclo-ligase</fullName>
        <ecNumber evidence="4">6.3.3.2</ecNumber>
    </recommendedName>
</protein>
<organism evidence="6 7">
    <name type="scientific">Egibacter rhizosphaerae</name>
    <dbReference type="NCBI Taxonomy" id="1670831"/>
    <lineage>
        <taxon>Bacteria</taxon>
        <taxon>Bacillati</taxon>
        <taxon>Actinomycetota</taxon>
        <taxon>Nitriliruptoria</taxon>
        <taxon>Egibacterales</taxon>
        <taxon>Egibacteraceae</taxon>
        <taxon>Egibacter</taxon>
    </lineage>
</organism>
<dbReference type="KEGG" id="erz:ER308_16915"/>
<feature type="compositionally biased region" description="Low complexity" evidence="5">
    <location>
        <begin position="31"/>
        <end position="46"/>
    </location>
</feature>
<dbReference type="Gene3D" id="3.40.50.10420">
    <property type="entry name" value="NagB/RpiA/CoA transferase-like"/>
    <property type="match status" value="1"/>
</dbReference>
<evidence type="ECO:0000256" key="3">
    <source>
        <dbReference type="ARBA" id="ARBA00022840"/>
    </source>
</evidence>
<feature type="compositionally biased region" description="Basic and acidic residues" evidence="5">
    <location>
        <begin position="60"/>
        <end position="69"/>
    </location>
</feature>
<evidence type="ECO:0000256" key="1">
    <source>
        <dbReference type="ARBA" id="ARBA00010638"/>
    </source>
</evidence>
<dbReference type="OrthoDB" id="3242798at2"/>
<keyword evidence="6" id="KW-0436">Ligase</keyword>
<dbReference type="InterPro" id="IPR037171">
    <property type="entry name" value="NagB/RpiA_transferase-like"/>
</dbReference>
<keyword evidence="2 4" id="KW-0547">Nucleotide-binding</keyword>
<dbReference type="PANTHER" id="PTHR23407">
    <property type="entry name" value="ATPASE INHIBITOR/5-FORMYLTETRAHYDROFOLATE CYCLO-LIGASE"/>
    <property type="match status" value="1"/>
</dbReference>
<name>A0A411YIJ2_9ACTN</name>
<dbReference type="GO" id="GO:0046872">
    <property type="term" value="F:metal ion binding"/>
    <property type="evidence" value="ECO:0007669"/>
    <property type="project" value="UniProtKB-KW"/>
</dbReference>
<dbReference type="Pfam" id="PF01812">
    <property type="entry name" value="5-FTHF_cyc-lig"/>
    <property type="match status" value="1"/>
</dbReference>
<dbReference type="GO" id="GO:0035999">
    <property type="term" value="P:tetrahydrofolate interconversion"/>
    <property type="evidence" value="ECO:0007669"/>
    <property type="project" value="TreeGrafter"/>
</dbReference>
<evidence type="ECO:0000256" key="5">
    <source>
        <dbReference type="SAM" id="MobiDB-lite"/>
    </source>
</evidence>
<reference evidence="6 7" key="1">
    <citation type="submission" date="2019-01" db="EMBL/GenBank/DDBJ databases">
        <title>Egibacter rhizosphaerae EGI 80759T.</title>
        <authorList>
            <person name="Chen D.-D."/>
            <person name="Tian Y."/>
            <person name="Jiao J.-Y."/>
            <person name="Zhang X.-T."/>
            <person name="Zhang Y.-G."/>
            <person name="Zhang Y."/>
            <person name="Xiao M."/>
            <person name="Shu W.-S."/>
            <person name="Li W.-J."/>
        </authorList>
    </citation>
    <scope>NUCLEOTIDE SEQUENCE [LARGE SCALE GENOMIC DNA]</scope>
    <source>
        <strain evidence="6 7">EGI 80759</strain>
    </source>
</reference>
<gene>
    <name evidence="6" type="ORF">ER308_16915</name>
</gene>
<keyword evidence="4" id="KW-0479">Metal-binding</keyword>
<keyword evidence="7" id="KW-1185">Reference proteome</keyword>
<dbReference type="NCBIfam" id="TIGR02727">
    <property type="entry name" value="MTHFS_bact"/>
    <property type="match status" value="1"/>
</dbReference>
<dbReference type="GO" id="GO:0030272">
    <property type="term" value="F:5-formyltetrahydrofolate cyclo-ligase activity"/>
    <property type="evidence" value="ECO:0007669"/>
    <property type="project" value="UniProtKB-EC"/>
</dbReference>
<sequence length="254" mass="27000">MVRRWPRPRTPVGASTRQCRSRRSIGAPGCADRAPADAATATATANREPRTATDSASDGEEPHVDEQATKRAARRSAREARDALDDETRASAAARIRARLAALEEVRGAATIVAYAATGSEVDLDPLLEVLLGRDVAVYLPVVDGPELTLARVHDLTSDLAAGYRGVREPSPDLPRESAPAVDVVLVPGVGFAPDGTRIGYGGGHFDRLLTRLEAPTRIGVAYAAQVLPHLPTENHDQRLDAVVTETGVLRPSD</sequence>
<dbReference type="GO" id="GO:0005524">
    <property type="term" value="F:ATP binding"/>
    <property type="evidence" value="ECO:0007669"/>
    <property type="project" value="UniProtKB-KW"/>
</dbReference>
<feature type="compositionally biased region" description="Basic and acidic residues" evidence="5">
    <location>
        <begin position="76"/>
        <end position="89"/>
    </location>
</feature>
<feature type="region of interest" description="Disordered" evidence="5">
    <location>
        <begin position="1"/>
        <end position="89"/>
    </location>
</feature>
<dbReference type="EMBL" id="CP036402">
    <property type="protein sequence ID" value="QBI21088.1"/>
    <property type="molecule type" value="Genomic_DNA"/>
</dbReference>
<dbReference type="PANTHER" id="PTHR23407:SF1">
    <property type="entry name" value="5-FORMYLTETRAHYDROFOLATE CYCLO-LIGASE"/>
    <property type="match status" value="1"/>
</dbReference>
<evidence type="ECO:0000256" key="2">
    <source>
        <dbReference type="ARBA" id="ARBA00022741"/>
    </source>
</evidence>
<dbReference type="AlphaFoldDB" id="A0A411YIJ2"/>
<dbReference type="SUPFAM" id="SSF100950">
    <property type="entry name" value="NagB/RpiA/CoA transferase-like"/>
    <property type="match status" value="1"/>
</dbReference>
<keyword evidence="3 4" id="KW-0067">ATP-binding</keyword>
<evidence type="ECO:0000313" key="6">
    <source>
        <dbReference type="EMBL" id="QBI21088.1"/>
    </source>
</evidence>
<proteinExistence type="inferred from homology"/>
<evidence type="ECO:0000313" key="7">
    <source>
        <dbReference type="Proteomes" id="UP000291469"/>
    </source>
</evidence>
<dbReference type="GO" id="GO:0009396">
    <property type="term" value="P:folic acid-containing compound biosynthetic process"/>
    <property type="evidence" value="ECO:0007669"/>
    <property type="project" value="TreeGrafter"/>
</dbReference>
<comment type="cofactor">
    <cofactor evidence="4">
        <name>Mg(2+)</name>
        <dbReference type="ChEBI" id="CHEBI:18420"/>
    </cofactor>
</comment>
<dbReference type="EC" id="6.3.3.2" evidence="4"/>
<evidence type="ECO:0000256" key="4">
    <source>
        <dbReference type="RuleBase" id="RU361279"/>
    </source>
</evidence>
<comment type="similarity">
    <text evidence="1 4">Belongs to the 5-formyltetrahydrofolate cyclo-ligase family.</text>
</comment>
<comment type="catalytic activity">
    <reaction evidence="4">
        <text>(6S)-5-formyl-5,6,7,8-tetrahydrofolate + ATP = (6R)-5,10-methenyltetrahydrofolate + ADP + phosphate</text>
        <dbReference type="Rhea" id="RHEA:10488"/>
        <dbReference type="ChEBI" id="CHEBI:30616"/>
        <dbReference type="ChEBI" id="CHEBI:43474"/>
        <dbReference type="ChEBI" id="CHEBI:57455"/>
        <dbReference type="ChEBI" id="CHEBI:57457"/>
        <dbReference type="ChEBI" id="CHEBI:456216"/>
        <dbReference type="EC" id="6.3.3.2"/>
    </reaction>
</comment>
<dbReference type="Proteomes" id="UP000291469">
    <property type="component" value="Chromosome"/>
</dbReference>